<sequence>MKMNKSRYIQLIHVGKNQLDWDEELYRSNLVALTQKNSCSDMSVSELSTVLEFMKSKGFKPVSNKAKGKYSPKTRDKKSHTPLDKLRQLWIAMKSRGYVRDGSDRALLSWSKSQAKRLNQNVAIERLEWLKPGMTHALIEQLKLWYKRELISDLADVLPALHELPLNKEEQFEARSMPSLGQLHSCNVEWLESSIAFIGLMLGKYGEQGNGN</sequence>
<evidence type="ECO:0000313" key="2">
    <source>
        <dbReference type="Proteomes" id="UP001231915"/>
    </source>
</evidence>
<organism evidence="1 2">
    <name type="scientific">Pseudoalteromonas obscura</name>
    <dbReference type="NCBI Taxonomy" id="3048491"/>
    <lineage>
        <taxon>Bacteria</taxon>
        <taxon>Pseudomonadati</taxon>
        <taxon>Pseudomonadota</taxon>
        <taxon>Gammaproteobacteria</taxon>
        <taxon>Alteromonadales</taxon>
        <taxon>Pseudoalteromonadaceae</taxon>
        <taxon>Pseudoalteromonas</taxon>
    </lineage>
</organism>
<dbReference type="Pfam" id="PF06252">
    <property type="entry name" value="GemA"/>
    <property type="match status" value="1"/>
</dbReference>
<dbReference type="InterPro" id="IPR009363">
    <property type="entry name" value="Phage_Mu_Gp16"/>
</dbReference>
<dbReference type="EMBL" id="JASJUT010000021">
    <property type="protein sequence ID" value="MDK2598628.1"/>
    <property type="molecule type" value="Genomic_DNA"/>
</dbReference>
<name>A0ABT7EUA7_9GAMM</name>
<dbReference type="Proteomes" id="UP001231915">
    <property type="component" value="Unassembled WGS sequence"/>
</dbReference>
<keyword evidence="2" id="KW-1185">Reference proteome</keyword>
<accession>A0ABT7EUA7</accession>
<gene>
    <name evidence="1" type="ORF">QNM18_26600</name>
</gene>
<protein>
    <submittedName>
        <fullName evidence="1">Regulatory protein GemA</fullName>
    </submittedName>
</protein>
<evidence type="ECO:0000313" key="1">
    <source>
        <dbReference type="EMBL" id="MDK2598628.1"/>
    </source>
</evidence>
<dbReference type="RefSeq" id="WP_284138887.1">
    <property type="nucleotide sequence ID" value="NZ_JASJUT010000021.1"/>
</dbReference>
<proteinExistence type="predicted"/>
<reference evidence="1 2" key="1">
    <citation type="submission" date="2023-05" db="EMBL/GenBank/DDBJ databases">
        <title>Pseudoalteromonas ardens sp. nov., Pseudoalteromonas obscura sp. nov., and Pseudoalteromonas umbrosa sp. nov., isolated from the coral Montipora capitata.</title>
        <authorList>
            <person name="Thomas E.M."/>
            <person name="Smith E.M."/>
            <person name="Papke E."/>
            <person name="Shlafstein M.D."/>
            <person name="Oline D.K."/>
            <person name="Videau P."/>
            <person name="Saw J.H."/>
            <person name="Strangman W.K."/>
            <person name="Ushijima B."/>
        </authorList>
    </citation>
    <scope>NUCLEOTIDE SEQUENCE [LARGE SCALE GENOMIC DNA]</scope>
    <source>
        <strain evidence="1 2">P94</strain>
    </source>
</reference>
<comment type="caution">
    <text evidence="1">The sequence shown here is derived from an EMBL/GenBank/DDBJ whole genome shotgun (WGS) entry which is preliminary data.</text>
</comment>